<dbReference type="OrthoDB" id="2677755at2"/>
<evidence type="ECO:0000256" key="1">
    <source>
        <dbReference type="SAM" id="SignalP"/>
    </source>
</evidence>
<name>A0A5R8Z365_9ACTN</name>
<dbReference type="Gene3D" id="2.60.120.380">
    <property type="match status" value="1"/>
</dbReference>
<accession>A0A5R8Z365</accession>
<dbReference type="Proteomes" id="UP000309033">
    <property type="component" value="Unassembled WGS sequence"/>
</dbReference>
<evidence type="ECO:0000313" key="3">
    <source>
        <dbReference type="Proteomes" id="UP000309033"/>
    </source>
</evidence>
<dbReference type="EMBL" id="VANP01000005">
    <property type="protein sequence ID" value="TLP59577.1"/>
    <property type="molecule type" value="Genomic_DNA"/>
</dbReference>
<evidence type="ECO:0008006" key="4">
    <source>
        <dbReference type="Google" id="ProtNLM"/>
    </source>
</evidence>
<protein>
    <recommendedName>
        <fullName evidence="4">Carboxypeptidase regulatory-like domain-containing protein</fullName>
    </recommendedName>
</protein>
<gene>
    <name evidence="2" type="ORF">FED44_14840</name>
</gene>
<evidence type="ECO:0000313" key="2">
    <source>
        <dbReference type="EMBL" id="TLP59577.1"/>
    </source>
</evidence>
<comment type="caution">
    <text evidence="2">The sequence shown here is derived from an EMBL/GenBank/DDBJ whole genome shotgun (WGS) entry which is preliminary data.</text>
</comment>
<sequence>MLRRLTAAALAATALAAAGLVAAPAHAAPARTPSCDPGDCFTVSVRLDRAPAVGQTATLTVEVTAKEDLPDATTTIELPETLRWVRPPAGLDRRAATIGRSRVDRASRTERARKGERVRYEGVVTAVAPGPASIRVQARDGRPGPGSEGLVHLTVGAESSIFGMPPGSAKPHTRTQPLVQTASLVGDTCVHGHVTHVTLDGVVRGTPSTLVEAWDVDAGGAEYDKLGATLTDDAGNYRICFTGTEENGTGQDVDVQVLTEGRYWRIVDPTDNDNVYWANGSVHKDIPPGDDRTVDVTAPPGTPVEDLLRIMAAAHDTWNFYVRQLQQPDNDCWKSGEAVCRTVTFKWAPTRVVTSSYCSFDPCRFQIDLDASVGLEKMTVAHELGHFIMDYTYGHLPPRDPACSVHYVTSRSTESCAWVEGWAHWISVQTYGGTHIRWKATDGTVDVESPTWFSAGWDDGPDVEGRVTAALLDLADNHEEIWDTGSIGTHGVVAAFRKAPADTFAQFLAGLKPEDQALAESVAFQNTIRGSRTEDLDDRTTVRRPANVPLQSLFSSTTGRWSVVAAATSGAGSGDVTLEVNPFEGGSTVRSSQGLGPDPDFVAVQPTLVDQIFASRVSSGVDLREYVLQSAVAPPGDLERGTPQTFTMPADQLVEIRTTPIDLGAFVTFTVTPQNGQDIDLYVMAPNSTAWGLARSAARRSSTGGPGKAERITIADPKVPGVYAVIVVKKSGDGDLTLTRT</sequence>
<feature type="chain" id="PRO_5024344251" description="Carboxypeptidase regulatory-like domain-containing protein" evidence="1">
    <location>
        <begin position="28"/>
        <end position="741"/>
    </location>
</feature>
<reference evidence="2" key="1">
    <citation type="submission" date="2019-05" db="EMBL/GenBank/DDBJ databases">
        <title>Isolation, diversity and antifungal activity of Actinobacteria from wheat.</title>
        <authorList>
            <person name="Yu B."/>
        </authorList>
    </citation>
    <scope>NUCLEOTIDE SEQUENCE [LARGE SCALE GENOMIC DNA]</scope>
    <source>
        <strain evidence="2">NEAU-HEGS1-5</strain>
    </source>
</reference>
<keyword evidence="3" id="KW-1185">Reference proteome</keyword>
<keyword evidence="1" id="KW-0732">Signal</keyword>
<organism evidence="2 3">
    <name type="scientific">Microbispora triticiradicis</name>
    <dbReference type="NCBI Taxonomy" id="2200763"/>
    <lineage>
        <taxon>Bacteria</taxon>
        <taxon>Bacillati</taxon>
        <taxon>Actinomycetota</taxon>
        <taxon>Actinomycetes</taxon>
        <taxon>Streptosporangiales</taxon>
        <taxon>Streptosporangiaceae</taxon>
        <taxon>Microbispora</taxon>
    </lineage>
</organism>
<feature type="signal peptide" evidence="1">
    <location>
        <begin position="1"/>
        <end position="27"/>
    </location>
</feature>
<proteinExistence type="predicted"/>
<dbReference type="AlphaFoldDB" id="A0A5R8Z365"/>